<gene>
    <name evidence="2" type="ORF">CUREO_1195</name>
</gene>
<name>A0AAU8U115_9BACT</name>
<proteinExistence type="predicted"/>
<evidence type="ECO:0000313" key="2">
    <source>
        <dbReference type="EMBL" id="AKT91040.1"/>
    </source>
</evidence>
<sequence length="2349" mass="267012">MENLDYFSYFKAEKISLFKILLIKKSFKFIKALKFRVFINLSLLKEKIMKTNVFFKWIVALSTFLSLATAQGVNEYGMLPCPDGTSNCPPAGYGAPRGDLIRTKDSTNNVVYYQTNLSFSPEVGSYSSFTGNPLDNNGFSSLVYGDYSITGNTIMNFNNKNDLDNSSSYMINELGNNKYLNSSKASLYLPDSIKPEYIKYATITWIGSIHKNNLTGQVNKQSLVYSCAVEDNIVVRKQDKAKIDHQDLIDVCLNSQFKDSVSCDEVRYKIKDGIYYPNPTNNNNYFNLNYYYKNITYSPNANVNNNFQFSCLEPGRQKMRKTDLKLIDDDVVKNCKDKYNNDKKCNDIFKVTDSGYYTPISYNNKNSKLEFKCTDESYTKIKKENLNDAYYNPKMVQECKIKFPDQASQCDNIISTRYYTPTLSYSIDRAEIGDGVSRVKTTLKSQPYYTVEELRKICVESGNKKEDCDSIDENFNGGIRTFYKLVDFSECFENRKFNYDKCYYGNGRDSFYGRPAIKIHSIKVTLGDSHCINNPQDCEEVKTCRNYTFSGGNINIDDYCSKNPDLCSEVNTCSRYTYGSQPINLNDYCSKNPAECERVKVCKQYNLHTISSTTTPSKEDNRNLASISEKYMKDYNKMNFIAGGLEKEVFAKDEDIDYLFSYNNAQSQGGLWFVYSARADVTDFLKQAIANTKINQQGKILQFPIAGANVKATTGAVINNSYGVSFWNNGSFIYSSAKTANFGSWALTVVYDKGSIPSKSSPEYGFYKPKVVTIHNGFASLVHDLQKIDSKFLNMVFDGFYTPRQDKYDAKVSTYAVSNANYSKRFGDDEAAPFKISKYGDFSDMVNVYNKLNNRHSYSGGISMVKPGAHDVEVVDDDLYKSISINTSMLNSTNKQIYMKKEQTRLKFNYGVQARKVGNTTYAEQTYPSVFAFSTDLYVPDVCYYNTVYNSAGKSSRGAGFVVREGETVKNQVYFTIADNSEAEDASGLKVKAKLSDNIIYSNDTMRIDNTLTETGPNDFIDSKLKYMKDNQKGLYEDEEHTNLIQAYKDKQFNKYDGKYLSFFIGDGAGNVNGNNISGGSLNKNKKDKVYVEYKTKVGGYYEEPIFTYDFSLKGVELNYNISMAKCPSPSGKTEWENIVEVVPLDGVKVVNEDYKKRGDYDGLYTQIVNKPFNVKVSYDVNITGTSDDDLSRLLSDKEICKLLGYGSECESENFIKEKVGEFNKKRKELSDEINRLNSEILKINNEISKKESQKILAQNELAKAEANLLEAEQRVKEAQERYDKAQKGLEKNNAEKDLEAAKKARDDIKGIRDRAKIKLDGIEDEITKLKVDLEKAKGDKSKNEADLGEKESPISDEMSSRIGRLNGVFETTLVSLDEIDRSKCKEAKDNKDLHFNYYQDFTIGQRNFKKDNVNANGQDIKDIMCINEGKFDNFKCDYSDAKKEENKPVKVSQMSKAFPSYQYFTNFDINDKLIDMDNVTIGFARKDYTFIVSYFPSGNERLTSCKQECVSRYASEPSATKKAKVDRCQKVCEDKHKPGEIDEKYLEEFRMDVCASDTFAVRPAYFAYDKSKIKDIYTAGDSKTLHDSFKNSVYPSDENGNYVLGYDNVLNPADRNSTSVRSTILTTIVPDSCKIEEVNNIIRYDEKIIYQDEEPTNSSILWDKEFDSSNNLLASFEFGKDNKDKNDTERKEYNAITSKNSLEGFKSKSNSKDLKSYADISLNDLGKLNYYNIGYAKLRLTDHDWTASDKLYTDKTAQSYNYSLEGKDSLGNELNLFGEYIGFKERDKDTSKLKSMIGEYVATKHNIIDQDIILKFKHGKVMVSVLGIRDAIAKTDPFDSNKSKFYTYTFFNSDSEEMGASLDMNVTASLTNADICIKGKCNEKGDKGTYQKIEIYPTLYHDGCYARDVEFGLDFAFDCNKTASDERCKPTVKNRGEKFSCSEHTFHSNCYKPVEGSSEEGKLKQGLTYSVSGLAKDNNTTTINYKVQAQEKDKDGNKKTVDKPGEIEILIEEQGFKNASYKIPLNFNFVRFAGSNNTLDPKLIYADDFIRSKNVPFEEKDLPTDNKIDSKNVSTKDIKANIVSFKKFNNEISELVGDKTIRRDGNKEKNNGEFPSIGDNETSLAIDPSSKATFYYGYINAEERTYKLEIEENQKEVRVHSMFYYSGEKDDGDKKDKLTDFARKNLPVLYLEKNVSANLVNIDEKPGFYTNKFEYYTNENDIKSDKFVRSYTNPNVTGVGNRSPMKDTNSMYEQLSLGVEPDSTETVKVNVKPWFVFSDTDPGYNNSYNTFIIKRESDNLDEVGQDGNWGGTGKVKDGDIVGRYLDNNGSASKGRLKNRDRLENAISW</sequence>
<dbReference type="KEGG" id="cure:CUREO_1195"/>
<reference evidence="2 3" key="1">
    <citation type="journal article" date="2015" name="Genome Announc.">
        <title>Complete Genome Sequence of the Campylobacter ureolyticus Clinical Isolate RIGS 9880.</title>
        <authorList>
            <person name="Miller W.G."/>
            <person name="Yee E."/>
            <person name="On S.L."/>
            <person name="Andersen L.P."/>
            <person name="Bono J.L."/>
        </authorList>
    </citation>
    <scope>NUCLEOTIDE SEQUENCE [LARGE SCALE GENOMIC DNA]</scope>
    <source>
        <strain evidence="2 3">RIGS 9880</strain>
    </source>
</reference>
<dbReference type="Proteomes" id="UP000063971">
    <property type="component" value="Chromosome"/>
</dbReference>
<protein>
    <submittedName>
        <fullName evidence="2">Uncharacterized protein</fullName>
    </submittedName>
</protein>
<evidence type="ECO:0000256" key="1">
    <source>
        <dbReference type="SAM" id="MobiDB-lite"/>
    </source>
</evidence>
<dbReference type="EMBL" id="CP012195">
    <property type="protein sequence ID" value="AKT91040.1"/>
    <property type="molecule type" value="Genomic_DNA"/>
</dbReference>
<feature type="compositionally biased region" description="Basic and acidic residues" evidence="1">
    <location>
        <begin position="1339"/>
        <end position="1354"/>
    </location>
</feature>
<dbReference type="Gene3D" id="1.10.287.1490">
    <property type="match status" value="1"/>
</dbReference>
<dbReference type="CDD" id="cd06503">
    <property type="entry name" value="ATP-synt_Fo_b"/>
    <property type="match status" value="1"/>
</dbReference>
<accession>A0AAU8U115</accession>
<feature type="region of interest" description="Disordered" evidence="1">
    <location>
        <begin position="1339"/>
        <end position="1359"/>
    </location>
</feature>
<evidence type="ECO:0000313" key="3">
    <source>
        <dbReference type="Proteomes" id="UP000063971"/>
    </source>
</evidence>
<organism evidence="2 3">
    <name type="scientific">Campylobacter ureolyticus RIGS 9880</name>
    <dbReference type="NCBI Taxonomy" id="1032069"/>
    <lineage>
        <taxon>Bacteria</taxon>
        <taxon>Pseudomonadati</taxon>
        <taxon>Campylobacterota</taxon>
        <taxon>Epsilonproteobacteria</taxon>
        <taxon>Campylobacterales</taxon>
        <taxon>Campylobacteraceae</taxon>
        <taxon>Campylobacter</taxon>
    </lineage>
</organism>